<evidence type="ECO:0000256" key="9">
    <source>
        <dbReference type="ARBA" id="ARBA00023242"/>
    </source>
</evidence>
<dbReference type="PANTHER" id="PTHR13416">
    <property type="match status" value="1"/>
</dbReference>
<keyword evidence="8 11" id="KW-0472">Membrane</keyword>
<keyword evidence="7 11" id="KW-1133">Transmembrane helix</keyword>
<feature type="transmembrane region" description="Helical" evidence="11">
    <location>
        <begin position="381"/>
        <end position="397"/>
    </location>
</feature>
<evidence type="ECO:0000256" key="7">
    <source>
        <dbReference type="ARBA" id="ARBA00022989"/>
    </source>
</evidence>
<feature type="transmembrane region" description="Helical" evidence="11">
    <location>
        <begin position="353"/>
        <end position="375"/>
    </location>
</feature>
<protein>
    <submittedName>
        <fullName evidence="13">Transmembrane protein 43-like isoform X1</fullName>
    </submittedName>
</protein>
<accession>A0A9J7MRA6</accession>
<keyword evidence="12" id="KW-1185">Reference proteome</keyword>
<proteinExistence type="inferred from homology"/>
<feature type="region of interest" description="Disordered" evidence="10">
    <location>
        <begin position="1"/>
        <end position="21"/>
    </location>
</feature>
<reference evidence="13" key="2">
    <citation type="submission" date="2025-08" db="UniProtKB">
        <authorList>
            <consortium name="RefSeq"/>
        </authorList>
    </citation>
    <scope>IDENTIFICATION</scope>
    <source>
        <strain evidence="13">S238N-H82</strain>
        <tissue evidence="13">Testes</tissue>
    </source>
</reference>
<feature type="transmembrane region" description="Helical" evidence="11">
    <location>
        <begin position="35"/>
        <end position="58"/>
    </location>
</feature>
<comment type="similarity">
    <text evidence="4">Belongs to the TMEM43 family.</text>
</comment>
<evidence type="ECO:0000256" key="3">
    <source>
        <dbReference type="ARBA" id="ARBA00004586"/>
    </source>
</evidence>
<evidence type="ECO:0000256" key="2">
    <source>
        <dbReference type="ARBA" id="ARBA00004259"/>
    </source>
</evidence>
<dbReference type="KEGG" id="bfo:118416775"/>
<evidence type="ECO:0000313" key="13">
    <source>
        <dbReference type="RefSeq" id="XP_035677912.1"/>
    </source>
</evidence>
<reference evidence="12" key="1">
    <citation type="journal article" date="2020" name="Nat. Ecol. Evol.">
        <title>Deeply conserved synteny resolves early events in vertebrate evolution.</title>
        <authorList>
            <person name="Simakov O."/>
            <person name="Marletaz F."/>
            <person name="Yue J.X."/>
            <person name="O'Connell B."/>
            <person name="Jenkins J."/>
            <person name="Brandt A."/>
            <person name="Calef R."/>
            <person name="Tung C.H."/>
            <person name="Huang T.K."/>
            <person name="Schmutz J."/>
            <person name="Satoh N."/>
            <person name="Yu J.K."/>
            <person name="Putnam N.H."/>
            <person name="Green R.E."/>
            <person name="Rokhsar D.S."/>
        </authorList>
    </citation>
    <scope>NUCLEOTIDE SEQUENCE [LARGE SCALE GENOMIC DNA]</scope>
    <source>
        <strain evidence="12">S238N-H82</strain>
    </source>
</reference>
<evidence type="ECO:0000256" key="11">
    <source>
        <dbReference type="SAM" id="Phobius"/>
    </source>
</evidence>
<dbReference type="Proteomes" id="UP000001554">
    <property type="component" value="Chromosome 5"/>
</dbReference>
<dbReference type="AlphaFoldDB" id="A0A9J7MRA6"/>
<gene>
    <name evidence="13" type="primary">LOC118416775</name>
</gene>
<evidence type="ECO:0000256" key="8">
    <source>
        <dbReference type="ARBA" id="ARBA00023136"/>
    </source>
</evidence>
<dbReference type="GO" id="GO:0006629">
    <property type="term" value="P:lipid metabolic process"/>
    <property type="evidence" value="ECO:0000318"/>
    <property type="project" value="GO_Central"/>
</dbReference>
<feature type="transmembrane region" description="Helical" evidence="11">
    <location>
        <begin position="320"/>
        <end position="341"/>
    </location>
</feature>
<sequence length="428" mass="48400">MYRQTYPDAPGMHTSGPDSHTRVTYRDNPGFFSRVGNSFCGAFFGFLLFCGSFPVLFWNEGRAVQTAQSLDEGLRSVIHLSTVDVAFEHNNHKLVYFTGPLSTDKPLTDADYAITVPAVKLKKHVEMYQWVEHEHTKEYKEGNQVRRETTYTYNNEWRSDLVNSRNFDREMGHKNPGSMPVQSRTITAEDVTIGNFHLSSGLIGKISHFKQYPLAKSHLVPSDPQVKVFQGAFYHSADPIRPTVGDVRVEFSYAGLSANSELGPADHVSIVARQAGNRLQPYQTEAGDALELLYYGVLSPEKIFEAEHAANTMLTWAVRVGGWFMMFIALFLMTNILQTLVDWIPLLREIVSLGLFIVNLSVSLSLSLTTIALGWIRYRPLIGLSLLACAAVPWFLSRQRARNLRKEKDDKTDNILFNNLDEKAYYSK</sequence>
<evidence type="ECO:0000256" key="10">
    <source>
        <dbReference type="SAM" id="MobiDB-lite"/>
    </source>
</evidence>
<dbReference type="GeneID" id="118416775"/>
<dbReference type="Pfam" id="PF07787">
    <property type="entry name" value="TMEM43"/>
    <property type="match status" value="1"/>
</dbReference>
<dbReference type="RefSeq" id="XP_035677912.1">
    <property type="nucleotide sequence ID" value="XM_035822019.1"/>
</dbReference>
<dbReference type="GO" id="GO:0005637">
    <property type="term" value="C:nuclear inner membrane"/>
    <property type="evidence" value="ECO:0000318"/>
    <property type="project" value="GO_Central"/>
</dbReference>
<evidence type="ECO:0000313" key="12">
    <source>
        <dbReference type="Proteomes" id="UP000001554"/>
    </source>
</evidence>
<evidence type="ECO:0000256" key="5">
    <source>
        <dbReference type="ARBA" id="ARBA00022692"/>
    </source>
</evidence>
<dbReference type="OrthoDB" id="410725at2759"/>
<dbReference type="GO" id="GO:0005789">
    <property type="term" value="C:endoplasmic reticulum membrane"/>
    <property type="evidence" value="ECO:0007669"/>
    <property type="project" value="UniProtKB-SubCell"/>
</dbReference>
<keyword evidence="6" id="KW-0256">Endoplasmic reticulum</keyword>
<evidence type="ECO:0000256" key="6">
    <source>
        <dbReference type="ARBA" id="ARBA00022824"/>
    </source>
</evidence>
<name>A0A9J7MRA6_BRAFL</name>
<comment type="subcellular location">
    <subcellularLocation>
        <location evidence="1">Endomembrane system</location>
        <topology evidence="1">Multi-pass membrane protein</topology>
    </subcellularLocation>
    <subcellularLocation>
        <location evidence="3">Endoplasmic reticulum membrane</location>
    </subcellularLocation>
    <subcellularLocation>
        <location evidence="2">Nucleus envelope</location>
    </subcellularLocation>
</comment>
<dbReference type="InterPro" id="IPR012430">
    <property type="entry name" value="TMEM43_fam"/>
</dbReference>
<keyword evidence="9" id="KW-0539">Nucleus</keyword>
<dbReference type="GO" id="GO:0071763">
    <property type="term" value="P:nuclear membrane organization"/>
    <property type="evidence" value="ECO:0000318"/>
    <property type="project" value="GO_Central"/>
</dbReference>
<organism evidence="12 13">
    <name type="scientific">Branchiostoma floridae</name>
    <name type="common">Florida lancelet</name>
    <name type="synonym">Amphioxus</name>
    <dbReference type="NCBI Taxonomy" id="7739"/>
    <lineage>
        <taxon>Eukaryota</taxon>
        <taxon>Metazoa</taxon>
        <taxon>Chordata</taxon>
        <taxon>Cephalochordata</taxon>
        <taxon>Leptocardii</taxon>
        <taxon>Amphioxiformes</taxon>
        <taxon>Branchiostomatidae</taxon>
        <taxon>Branchiostoma</taxon>
    </lineage>
</organism>
<keyword evidence="5 11" id="KW-0812">Transmembrane</keyword>
<dbReference type="PANTHER" id="PTHR13416:SF2">
    <property type="entry name" value="TRANSMEMBRANE PROTEIN 43"/>
    <property type="match status" value="1"/>
</dbReference>
<dbReference type="OMA" id="NMMALDE"/>
<evidence type="ECO:0000256" key="1">
    <source>
        <dbReference type="ARBA" id="ARBA00004127"/>
    </source>
</evidence>
<evidence type="ECO:0000256" key="4">
    <source>
        <dbReference type="ARBA" id="ARBA00006627"/>
    </source>
</evidence>